<dbReference type="RefSeq" id="WP_256763211.1">
    <property type="nucleotide sequence ID" value="NZ_JANIGO010000001.1"/>
</dbReference>
<proteinExistence type="predicted"/>
<organism evidence="2 3">
    <name type="scientific">Limnobacter humi</name>
    <dbReference type="NCBI Taxonomy" id="1778671"/>
    <lineage>
        <taxon>Bacteria</taxon>
        <taxon>Pseudomonadati</taxon>
        <taxon>Pseudomonadota</taxon>
        <taxon>Betaproteobacteria</taxon>
        <taxon>Burkholderiales</taxon>
        <taxon>Burkholderiaceae</taxon>
        <taxon>Limnobacter</taxon>
    </lineage>
</organism>
<keyword evidence="1" id="KW-0472">Membrane</keyword>
<comment type="caution">
    <text evidence="2">The sequence shown here is derived from an EMBL/GenBank/DDBJ whole genome shotgun (WGS) entry which is preliminary data.</text>
</comment>
<evidence type="ECO:0000313" key="2">
    <source>
        <dbReference type="EMBL" id="MCQ8895532.1"/>
    </source>
</evidence>
<feature type="transmembrane region" description="Helical" evidence="1">
    <location>
        <begin position="86"/>
        <end position="108"/>
    </location>
</feature>
<gene>
    <name evidence="2" type="ORF">NQT62_03635</name>
</gene>
<dbReference type="Proteomes" id="UP001204142">
    <property type="component" value="Unassembled WGS sequence"/>
</dbReference>
<accession>A0ABT1WDC8</accession>
<sequence length="193" mass="20649">MMSVPSVGANNNAGTASLPAQGFGSVQEFRIFVSALSFRPDMALLYEILGFMERSGVNMQHFLDKLNLEIMRVQKDANRDRMWGQIAGAICSLVISTAALGFGSYGYWNLMKGGRLGKDGDSYVSNGTATIQIANLFAGLGQSAGQVPTAIMERKAADQEADAQFVTRAYQAILEAYQKNYGLGSVVNGAISA</sequence>
<name>A0ABT1WDC8_9BURK</name>
<keyword evidence="3" id="KW-1185">Reference proteome</keyword>
<keyword evidence="1" id="KW-0812">Transmembrane</keyword>
<reference evidence="2 3" key="1">
    <citation type="submission" date="2022-07" db="EMBL/GenBank/DDBJ databases">
        <authorList>
            <person name="Xamxidin M."/>
            <person name="Wu M."/>
        </authorList>
    </citation>
    <scope>NUCLEOTIDE SEQUENCE [LARGE SCALE GENOMIC DNA]</scope>
    <source>
        <strain evidence="2 3">NBRC 111650</strain>
    </source>
</reference>
<evidence type="ECO:0000313" key="3">
    <source>
        <dbReference type="Proteomes" id="UP001204142"/>
    </source>
</evidence>
<protein>
    <submittedName>
        <fullName evidence="2">Uncharacterized protein</fullName>
    </submittedName>
</protein>
<evidence type="ECO:0000256" key="1">
    <source>
        <dbReference type="SAM" id="Phobius"/>
    </source>
</evidence>
<keyword evidence="1" id="KW-1133">Transmembrane helix</keyword>
<dbReference type="EMBL" id="JANIGO010000001">
    <property type="protein sequence ID" value="MCQ8895532.1"/>
    <property type="molecule type" value="Genomic_DNA"/>
</dbReference>